<dbReference type="GO" id="GO:0005739">
    <property type="term" value="C:mitochondrion"/>
    <property type="evidence" value="ECO:0007669"/>
    <property type="project" value="TreeGrafter"/>
</dbReference>
<dbReference type="PRINTS" id="PR00102">
    <property type="entry name" value="OTCASE"/>
</dbReference>
<dbReference type="FunFam" id="3.40.50.1370:FF:000009">
    <property type="entry name" value="Ornithine carbamoyltransferase, mitochondrial"/>
    <property type="match status" value="1"/>
</dbReference>
<evidence type="ECO:0000256" key="8">
    <source>
        <dbReference type="ARBA" id="ARBA00022679"/>
    </source>
</evidence>
<dbReference type="SUPFAM" id="SSF53671">
    <property type="entry name" value="Aspartate/ornithine carbamoyltransferase"/>
    <property type="match status" value="1"/>
</dbReference>
<proteinExistence type="inferred from homology"/>
<dbReference type="GO" id="GO:0042450">
    <property type="term" value="P:L-arginine biosynthetic process via ornithine"/>
    <property type="evidence" value="ECO:0007669"/>
    <property type="project" value="TreeGrafter"/>
</dbReference>
<accession>A0A6A6A8H2</accession>
<dbReference type="GO" id="GO:0016597">
    <property type="term" value="F:amino acid binding"/>
    <property type="evidence" value="ECO:0007669"/>
    <property type="project" value="InterPro"/>
</dbReference>
<comment type="similarity">
    <text evidence="2">Belongs to the aspartate/ornithine carbamoyltransferase superfamily. OTCase family.</text>
</comment>
<evidence type="ECO:0000259" key="13">
    <source>
        <dbReference type="Pfam" id="PF02729"/>
    </source>
</evidence>
<gene>
    <name evidence="14" type="ORF">P153DRAFT_387657</name>
</gene>
<evidence type="ECO:0000259" key="12">
    <source>
        <dbReference type="Pfam" id="PF00185"/>
    </source>
</evidence>
<comment type="pathway">
    <text evidence="1">Amino-acid biosynthesis; L-arginine biosynthesis; L-arginine from L-ornithine and carbamoyl phosphate: step 1/3.</text>
</comment>
<evidence type="ECO:0000256" key="10">
    <source>
        <dbReference type="ARBA" id="ARBA00048772"/>
    </source>
</evidence>
<dbReference type="Pfam" id="PF02729">
    <property type="entry name" value="OTCace_N"/>
    <property type="match status" value="1"/>
</dbReference>
<name>A0A6A6A8H2_9PLEO</name>
<dbReference type="NCBIfam" id="NF001986">
    <property type="entry name" value="PRK00779.1"/>
    <property type="match status" value="1"/>
</dbReference>
<dbReference type="PRINTS" id="PR00100">
    <property type="entry name" value="AOTCASE"/>
</dbReference>
<dbReference type="Pfam" id="PF00185">
    <property type="entry name" value="OTCace"/>
    <property type="match status" value="1"/>
</dbReference>
<dbReference type="NCBIfam" id="TIGR00658">
    <property type="entry name" value="orni_carb_tr"/>
    <property type="match status" value="1"/>
</dbReference>
<dbReference type="InterPro" id="IPR036901">
    <property type="entry name" value="Asp/Orn_carbamoylTrfase_sf"/>
</dbReference>
<dbReference type="InterPro" id="IPR002292">
    <property type="entry name" value="Orn/put_carbamltrans"/>
</dbReference>
<comment type="catalytic activity">
    <reaction evidence="10">
        <text>carbamoyl phosphate + L-ornithine = L-citrulline + phosphate + H(+)</text>
        <dbReference type="Rhea" id="RHEA:19513"/>
        <dbReference type="ChEBI" id="CHEBI:15378"/>
        <dbReference type="ChEBI" id="CHEBI:43474"/>
        <dbReference type="ChEBI" id="CHEBI:46911"/>
        <dbReference type="ChEBI" id="CHEBI:57743"/>
        <dbReference type="ChEBI" id="CHEBI:58228"/>
        <dbReference type="EC" id="2.1.3.3"/>
    </reaction>
</comment>
<evidence type="ECO:0000256" key="4">
    <source>
        <dbReference type="ARBA" id="ARBA00013007"/>
    </source>
</evidence>
<dbReference type="PROSITE" id="PS00097">
    <property type="entry name" value="CARBAMOYLTRANSFERASE"/>
    <property type="match status" value="1"/>
</dbReference>
<evidence type="ECO:0000256" key="3">
    <source>
        <dbReference type="ARBA" id="ARBA00011233"/>
    </source>
</evidence>
<organism evidence="14 15">
    <name type="scientific">Dothidotthia symphoricarpi CBS 119687</name>
    <dbReference type="NCBI Taxonomy" id="1392245"/>
    <lineage>
        <taxon>Eukaryota</taxon>
        <taxon>Fungi</taxon>
        <taxon>Dikarya</taxon>
        <taxon>Ascomycota</taxon>
        <taxon>Pezizomycotina</taxon>
        <taxon>Dothideomycetes</taxon>
        <taxon>Pleosporomycetidae</taxon>
        <taxon>Pleosporales</taxon>
        <taxon>Dothidotthiaceae</taxon>
        <taxon>Dothidotthia</taxon>
    </lineage>
</organism>
<comment type="subunit">
    <text evidence="3">Homotrimer.</text>
</comment>
<evidence type="ECO:0000256" key="7">
    <source>
        <dbReference type="ARBA" id="ARBA00022605"/>
    </source>
</evidence>
<evidence type="ECO:0000256" key="6">
    <source>
        <dbReference type="ARBA" id="ARBA00022571"/>
    </source>
</evidence>
<evidence type="ECO:0000313" key="15">
    <source>
        <dbReference type="Proteomes" id="UP000799771"/>
    </source>
</evidence>
<dbReference type="Gene3D" id="3.40.50.1370">
    <property type="entry name" value="Aspartate/ornithine carbamoyltransferase"/>
    <property type="match status" value="2"/>
</dbReference>
<dbReference type="PANTHER" id="PTHR45753:SF3">
    <property type="entry name" value="ORNITHINE TRANSCARBAMYLASE, MITOCHONDRIAL"/>
    <property type="match status" value="1"/>
</dbReference>
<feature type="domain" description="Aspartate/ornithine carbamoyltransferase carbamoyl-P binding" evidence="13">
    <location>
        <begin position="41"/>
        <end position="187"/>
    </location>
</feature>
<dbReference type="GO" id="GO:0004585">
    <property type="term" value="F:ornithine carbamoyltransferase activity"/>
    <property type="evidence" value="ECO:0007669"/>
    <property type="project" value="UniProtKB-EC"/>
</dbReference>
<dbReference type="RefSeq" id="XP_033521497.1">
    <property type="nucleotide sequence ID" value="XM_033670671.1"/>
</dbReference>
<reference evidence="14" key="1">
    <citation type="journal article" date="2020" name="Stud. Mycol.">
        <title>101 Dothideomycetes genomes: a test case for predicting lifestyles and emergence of pathogens.</title>
        <authorList>
            <person name="Haridas S."/>
            <person name="Albert R."/>
            <person name="Binder M."/>
            <person name="Bloem J."/>
            <person name="Labutti K."/>
            <person name="Salamov A."/>
            <person name="Andreopoulos B."/>
            <person name="Baker S."/>
            <person name="Barry K."/>
            <person name="Bills G."/>
            <person name="Bluhm B."/>
            <person name="Cannon C."/>
            <person name="Castanera R."/>
            <person name="Culley D."/>
            <person name="Daum C."/>
            <person name="Ezra D."/>
            <person name="Gonzalez J."/>
            <person name="Henrissat B."/>
            <person name="Kuo A."/>
            <person name="Liang C."/>
            <person name="Lipzen A."/>
            <person name="Lutzoni F."/>
            <person name="Magnuson J."/>
            <person name="Mondo S."/>
            <person name="Nolan M."/>
            <person name="Ohm R."/>
            <person name="Pangilinan J."/>
            <person name="Park H.-J."/>
            <person name="Ramirez L."/>
            <person name="Alfaro M."/>
            <person name="Sun H."/>
            <person name="Tritt A."/>
            <person name="Yoshinaga Y."/>
            <person name="Zwiers L.-H."/>
            <person name="Turgeon B."/>
            <person name="Goodwin S."/>
            <person name="Spatafora J."/>
            <person name="Crous P."/>
            <person name="Grigoriev I."/>
        </authorList>
    </citation>
    <scope>NUCLEOTIDE SEQUENCE</scope>
    <source>
        <strain evidence="14">CBS 119687</strain>
    </source>
</reference>
<dbReference type="Proteomes" id="UP000799771">
    <property type="component" value="Unassembled WGS sequence"/>
</dbReference>
<dbReference type="FunFam" id="3.40.50.1370:FF:000017">
    <property type="entry name" value="Ornithine carbamoyltransferase"/>
    <property type="match status" value="1"/>
</dbReference>
<evidence type="ECO:0000256" key="2">
    <source>
        <dbReference type="ARBA" id="ARBA00007805"/>
    </source>
</evidence>
<dbReference type="AlphaFoldDB" id="A0A6A6A8H2"/>
<protein>
    <recommendedName>
        <fullName evidence="5">Ornithine carbamoyltransferase, mitochondrial</fullName>
        <ecNumber evidence="4">2.1.3.3</ecNumber>
    </recommendedName>
    <alternativeName>
        <fullName evidence="9">Ornithine transcarbamylase</fullName>
    </alternativeName>
</protein>
<dbReference type="EC" id="2.1.3.3" evidence="4"/>
<dbReference type="GeneID" id="54411103"/>
<evidence type="ECO:0000256" key="9">
    <source>
        <dbReference type="ARBA" id="ARBA00033269"/>
    </source>
</evidence>
<feature type="domain" description="Aspartate/ornithine carbamoyltransferase Asp/Orn-binding" evidence="12">
    <location>
        <begin position="200"/>
        <end position="352"/>
    </location>
</feature>
<dbReference type="GO" id="GO:0019240">
    <property type="term" value="P:citrulline biosynthetic process"/>
    <property type="evidence" value="ECO:0007669"/>
    <property type="project" value="TreeGrafter"/>
</dbReference>
<keyword evidence="7" id="KW-0028">Amino-acid biosynthesis</keyword>
<dbReference type="InterPro" id="IPR006130">
    <property type="entry name" value="Asp/Orn_carbamoylTrfase"/>
</dbReference>
<evidence type="ECO:0000256" key="5">
    <source>
        <dbReference type="ARBA" id="ARBA00021536"/>
    </source>
</evidence>
<evidence type="ECO:0000256" key="11">
    <source>
        <dbReference type="RuleBase" id="RU003634"/>
    </source>
</evidence>
<dbReference type="InterPro" id="IPR006132">
    <property type="entry name" value="Asp/Orn_carbamoyltranf_P-bd"/>
</dbReference>
<dbReference type="OrthoDB" id="10252326at2759"/>
<dbReference type="InterPro" id="IPR006131">
    <property type="entry name" value="Asp_carbamoyltransf_Asp/Orn-bd"/>
</dbReference>
<sequence length="381" mass="40851">MPPLRPPPAALRSLLRARQQSRCYSLSSSPAAPPTSPFAPRHFLSIADLTPAELTTLVRNAQNHKTAIKSGTGEVPHSLRGALAGKTVAMTFNKRSTRTRVSTEGAIAALGGSPMFLGKDDIQLGVNESLYDTSLVLSSMTAAIVARVGPHSDVADLAKHSSVPVINALSDLYHPLQIIADFLTISEVNTSSSGSSLGLEGMKIAWIGDANNVLFDLAIGAVKLGVDISVATPKGYEIPQEMRAVIEQAAGTTPRPGKLFETTAPEEAVKNADILVTDTWVSMGQEEETARRLKAFEGFQITSDLAKRGGAKDSWSFMHCLPRHPEEVSDEVFYGPRSVVFREAENRLWAAISAIEAFVVNKGKIRLTSVKAAVCQVHLKS</sequence>
<dbReference type="PANTHER" id="PTHR45753">
    <property type="entry name" value="ORNITHINE CARBAMOYLTRANSFERASE, MITOCHONDRIAL"/>
    <property type="match status" value="1"/>
</dbReference>
<keyword evidence="8 11" id="KW-0808">Transferase</keyword>
<evidence type="ECO:0000313" key="14">
    <source>
        <dbReference type="EMBL" id="KAF2127108.1"/>
    </source>
</evidence>
<keyword evidence="6" id="KW-0055">Arginine biosynthesis</keyword>
<keyword evidence="15" id="KW-1185">Reference proteome</keyword>
<evidence type="ECO:0000256" key="1">
    <source>
        <dbReference type="ARBA" id="ARBA00004975"/>
    </source>
</evidence>
<dbReference type="EMBL" id="ML977511">
    <property type="protein sequence ID" value="KAF2127108.1"/>
    <property type="molecule type" value="Genomic_DNA"/>
</dbReference>